<evidence type="ECO:0000313" key="2">
    <source>
        <dbReference type="Proteomes" id="UP000054485"/>
    </source>
</evidence>
<keyword evidence="2" id="KW-1185">Reference proteome</keyword>
<dbReference type="EMBL" id="KN835169">
    <property type="protein sequence ID" value="KIK45644.1"/>
    <property type="molecule type" value="Genomic_DNA"/>
</dbReference>
<evidence type="ECO:0000313" key="1">
    <source>
        <dbReference type="EMBL" id="KIK45644.1"/>
    </source>
</evidence>
<protein>
    <submittedName>
        <fullName evidence="1">Uncharacterized protein</fullName>
    </submittedName>
</protein>
<sequence>MAPRGRRTLEAWWDGVRASPSIPLYVICLLTVTDAEAYRLGRFWLTSLFESALHYHQPCCTAVTLANPSMEIISELMAAPSLFAQCAYLR</sequence>
<proteinExistence type="predicted"/>
<reference evidence="2" key="2">
    <citation type="submission" date="2015-01" db="EMBL/GenBank/DDBJ databases">
        <title>Evolutionary Origins and Diversification of the Mycorrhizal Mutualists.</title>
        <authorList>
            <consortium name="DOE Joint Genome Institute"/>
            <consortium name="Mycorrhizal Genomics Consortium"/>
            <person name="Kohler A."/>
            <person name="Kuo A."/>
            <person name="Nagy L.G."/>
            <person name="Floudas D."/>
            <person name="Copeland A."/>
            <person name="Barry K.W."/>
            <person name="Cichocki N."/>
            <person name="Veneault-Fourrey C."/>
            <person name="LaButti K."/>
            <person name="Lindquist E.A."/>
            <person name="Lipzen A."/>
            <person name="Lundell T."/>
            <person name="Morin E."/>
            <person name="Murat C."/>
            <person name="Riley R."/>
            <person name="Ohm R."/>
            <person name="Sun H."/>
            <person name="Tunlid A."/>
            <person name="Henrissat B."/>
            <person name="Grigoriev I.V."/>
            <person name="Hibbett D.S."/>
            <person name="Martin F."/>
        </authorList>
    </citation>
    <scope>NUCLEOTIDE SEQUENCE [LARGE SCALE GENOMIC DNA]</scope>
    <source>
        <strain evidence="2">UH-Slu-Lm8-n1</strain>
    </source>
</reference>
<reference evidence="1 2" key="1">
    <citation type="submission" date="2014-04" db="EMBL/GenBank/DDBJ databases">
        <authorList>
            <consortium name="DOE Joint Genome Institute"/>
            <person name="Kuo A."/>
            <person name="Ruytinx J."/>
            <person name="Rineau F."/>
            <person name="Colpaert J."/>
            <person name="Kohler A."/>
            <person name="Nagy L.G."/>
            <person name="Floudas D."/>
            <person name="Copeland A."/>
            <person name="Barry K.W."/>
            <person name="Cichocki N."/>
            <person name="Veneault-Fourrey C."/>
            <person name="LaButti K."/>
            <person name="Lindquist E.A."/>
            <person name="Lipzen A."/>
            <person name="Lundell T."/>
            <person name="Morin E."/>
            <person name="Murat C."/>
            <person name="Sun H."/>
            <person name="Tunlid A."/>
            <person name="Henrissat B."/>
            <person name="Grigoriev I.V."/>
            <person name="Hibbett D.S."/>
            <person name="Martin F."/>
            <person name="Nordberg H.P."/>
            <person name="Cantor M.N."/>
            <person name="Hua S.X."/>
        </authorList>
    </citation>
    <scope>NUCLEOTIDE SEQUENCE [LARGE SCALE GENOMIC DNA]</scope>
    <source>
        <strain evidence="1 2">UH-Slu-Lm8-n1</strain>
    </source>
</reference>
<dbReference type="HOGENOM" id="CLU_2442344_0_0_1"/>
<gene>
    <name evidence="1" type="ORF">CY34DRAFT_801255</name>
</gene>
<dbReference type="InParanoid" id="A0A0D0B753"/>
<name>A0A0D0B753_9AGAM</name>
<dbReference type="Proteomes" id="UP000054485">
    <property type="component" value="Unassembled WGS sequence"/>
</dbReference>
<accession>A0A0D0B753</accession>
<dbReference type="AlphaFoldDB" id="A0A0D0B753"/>
<organism evidence="1 2">
    <name type="scientific">Suillus luteus UH-Slu-Lm8-n1</name>
    <dbReference type="NCBI Taxonomy" id="930992"/>
    <lineage>
        <taxon>Eukaryota</taxon>
        <taxon>Fungi</taxon>
        <taxon>Dikarya</taxon>
        <taxon>Basidiomycota</taxon>
        <taxon>Agaricomycotina</taxon>
        <taxon>Agaricomycetes</taxon>
        <taxon>Agaricomycetidae</taxon>
        <taxon>Boletales</taxon>
        <taxon>Suillineae</taxon>
        <taxon>Suillaceae</taxon>
        <taxon>Suillus</taxon>
    </lineage>
</organism>